<name>A0A3N6W6A4_9ACTN</name>
<dbReference type="PANTHER" id="PTHR36503:SF1">
    <property type="entry name" value="BLR2520 PROTEIN"/>
    <property type="match status" value="1"/>
</dbReference>
<proteinExistence type="predicted"/>
<comment type="caution">
    <text evidence="2">The sequence shown here is derived from an EMBL/GenBank/DDBJ whole genome shotgun (WGS) entry which is preliminary data.</text>
</comment>
<dbReference type="Gene3D" id="3.10.180.10">
    <property type="entry name" value="2,3-Dihydroxybiphenyl 1,2-Dioxygenase, domain 1"/>
    <property type="match status" value="1"/>
</dbReference>
<protein>
    <submittedName>
        <fullName evidence="2">VOC family protein</fullName>
    </submittedName>
</protein>
<accession>A0A3N6W6A4</accession>
<feature type="domain" description="VOC" evidence="1">
    <location>
        <begin position="4"/>
        <end position="126"/>
    </location>
</feature>
<dbReference type="InterPro" id="IPR029068">
    <property type="entry name" value="Glyas_Bleomycin-R_OHBP_Dase"/>
</dbReference>
<dbReference type="Pfam" id="PF00903">
    <property type="entry name" value="Glyoxalase"/>
    <property type="match status" value="1"/>
</dbReference>
<dbReference type="Proteomes" id="UP000275225">
    <property type="component" value="Unassembled WGS sequence"/>
</dbReference>
<organism evidence="2 3">
    <name type="scientific">Aeromicrobium camelliae</name>
    <dbReference type="NCBI Taxonomy" id="1538144"/>
    <lineage>
        <taxon>Bacteria</taxon>
        <taxon>Bacillati</taxon>
        <taxon>Actinomycetota</taxon>
        <taxon>Actinomycetes</taxon>
        <taxon>Propionibacteriales</taxon>
        <taxon>Nocardioidaceae</taxon>
        <taxon>Aeromicrobium</taxon>
    </lineage>
</organism>
<evidence type="ECO:0000259" key="1">
    <source>
        <dbReference type="PROSITE" id="PS51819"/>
    </source>
</evidence>
<dbReference type="RefSeq" id="WP_124237322.1">
    <property type="nucleotide sequence ID" value="NZ_JBHUFI010000013.1"/>
</dbReference>
<evidence type="ECO:0000313" key="3">
    <source>
        <dbReference type="Proteomes" id="UP000275225"/>
    </source>
</evidence>
<evidence type="ECO:0000313" key="2">
    <source>
        <dbReference type="EMBL" id="RQN03059.1"/>
    </source>
</evidence>
<keyword evidence="3" id="KW-1185">Reference proteome</keyword>
<dbReference type="EMBL" id="RQJX01000015">
    <property type="protein sequence ID" value="RQN03059.1"/>
    <property type="molecule type" value="Genomic_DNA"/>
</dbReference>
<dbReference type="InterPro" id="IPR037523">
    <property type="entry name" value="VOC_core"/>
</dbReference>
<gene>
    <name evidence="2" type="ORF">EHW97_11545</name>
</gene>
<reference evidence="2 3" key="1">
    <citation type="submission" date="2018-11" db="EMBL/GenBank/DDBJ databases">
        <authorList>
            <person name="Li F."/>
        </authorList>
    </citation>
    <scope>NUCLEOTIDE SEQUENCE [LARGE SCALE GENOMIC DNA]</scope>
    <source>
        <strain evidence="2 3">YS17T</strain>
    </source>
</reference>
<dbReference type="OrthoDB" id="9798430at2"/>
<sequence>MEQRLSLITLGVTDLTRARAFYESGLGFVKNNDEPEVAYYQLPGLVLALWSRAELAADTGVGDTGSGFSGIALAYNTRTRDEVDAVVEQAVQAGATLTRAAAPTPWGGYSAYVADPDGHLWEVAHNPFWTVDADGRTSLR</sequence>
<dbReference type="PANTHER" id="PTHR36503">
    <property type="entry name" value="BLR2520 PROTEIN"/>
    <property type="match status" value="1"/>
</dbReference>
<dbReference type="CDD" id="cd07251">
    <property type="entry name" value="VOC_like"/>
    <property type="match status" value="1"/>
</dbReference>
<dbReference type="InterPro" id="IPR004360">
    <property type="entry name" value="Glyas_Fos-R_dOase_dom"/>
</dbReference>
<dbReference type="AlphaFoldDB" id="A0A3N6W6A4"/>
<dbReference type="SUPFAM" id="SSF54593">
    <property type="entry name" value="Glyoxalase/Bleomycin resistance protein/Dihydroxybiphenyl dioxygenase"/>
    <property type="match status" value="1"/>
</dbReference>
<dbReference type="PROSITE" id="PS51819">
    <property type="entry name" value="VOC"/>
    <property type="match status" value="1"/>
</dbReference>